<dbReference type="Proteomes" id="UP001321453">
    <property type="component" value="Unassembled WGS sequence"/>
</dbReference>
<gene>
    <name evidence="2" type="ORF">QRT05_04965</name>
</gene>
<dbReference type="EMBL" id="JAUCGR010000001">
    <property type="protein sequence ID" value="MDM7830673.1"/>
    <property type="molecule type" value="Genomic_DNA"/>
</dbReference>
<organism evidence="2 3">
    <name type="scientific">Cellulomonas edaphi</name>
    <dbReference type="NCBI Taxonomy" id="3053468"/>
    <lineage>
        <taxon>Bacteria</taxon>
        <taxon>Bacillati</taxon>
        <taxon>Actinomycetota</taxon>
        <taxon>Actinomycetes</taxon>
        <taxon>Micrococcales</taxon>
        <taxon>Cellulomonadaceae</taxon>
        <taxon>Cellulomonas</taxon>
    </lineage>
</organism>
<evidence type="ECO:0008006" key="4">
    <source>
        <dbReference type="Google" id="ProtNLM"/>
    </source>
</evidence>
<dbReference type="RefSeq" id="WP_289445833.1">
    <property type="nucleotide sequence ID" value="NZ_JAUCGR010000001.1"/>
</dbReference>
<keyword evidence="3" id="KW-1185">Reference proteome</keyword>
<feature type="chain" id="PRO_5046233988" description="DUF4198 domain-containing protein" evidence="1">
    <location>
        <begin position="34"/>
        <end position="244"/>
    </location>
</feature>
<feature type="signal peptide" evidence="1">
    <location>
        <begin position="1"/>
        <end position="33"/>
    </location>
</feature>
<proteinExistence type="predicted"/>
<evidence type="ECO:0000313" key="3">
    <source>
        <dbReference type="Proteomes" id="UP001321453"/>
    </source>
</evidence>
<comment type="caution">
    <text evidence="2">The sequence shown here is derived from an EMBL/GenBank/DDBJ whole genome shotgun (WGS) entry which is preliminary data.</text>
</comment>
<sequence length="244" mass="25433">MTTARARRRSATWCAVLLLVAALGLAAAPPAAATGWRTTLALHGPGTVVAGVPFAVTVAAVGPRGRIDHAYRGMVRFGTGDTLARALPARYSFTRADRGRHTFTGVTLVGTGTTWLTVRDVRRGWRHDTDPVRVANAGAALEGQVLSELDPVEGGIVTVYDAVTGLAVGSGPADTDGYRYRITGLPAGAVKVGAVVPGPYAPDFANDRNTLAEADVFVLSPGATLVQSWEVADFGPYLDVRPLG</sequence>
<keyword evidence="1" id="KW-0732">Signal</keyword>
<reference evidence="2 3" key="1">
    <citation type="submission" date="2023-06" db="EMBL/GenBank/DDBJ databases">
        <title>Cellulomonas sp. MW9 Whole genome sequence.</title>
        <authorList>
            <person name="Park S."/>
        </authorList>
    </citation>
    <scope>NUCLEOTIDE SEQUENCE [LARGE SCALE GENOMIC DNA]</scope>
    <source>
        <strain evidence="2 3">MW9</strain>
    </source>
</reference>
<accession>A0ABT7S4X1</accession>
<evidence type="ECO:0000256" key="1">
    <source>
        <dbReference type="SAM" id="SignalP"/>
    </source>
</evidence>
<dbReference type="InterPro" id="IPR006311">
    <property type="entry name" value="TAT_signal"/>
</dbReference>
<protein>
    <recommendedName>
        <fullName evidence="4">DUF4198 domain-containing protein</fullName>
    </recommendedName>
</protein>
<evidence type="ECO:0000313" key="2">
    <source>
        <dbReference type="EMBL" id="MDM7830673.1"/>
    </source>
</evidence>
<name>A0ABT7S4X1_9CELL</name>
<dbReference type="PROSITE" id="PS51318">
    <property type="entry name" value="TAT"/>
    <property type="match status" value="1"/>
</dbReference>